<feature type="compositionally biased region" description="Basic and acidic residues" evidence="2">
    <location>
        <begin position="419"/>
        <end position="430"/>
    </location>
</feature>
<comment type="caution">
    <text evidence="3">The sequence shown here is derived from an EMBL/GenBank/DDBJ whole genome shotgun (WGS) entry which is preliminary data.</text>
</comment>
<evidence type="ECO:0000256" key="1">
    <source>
        <dbReference type="SAM" id="Coils"/>
    </source>
</evidence>
<evidence type="ECO:0000313" key="4">
    <source>
        <dbReference type="Proteomes" id="UP000602510"/>
    </source>
</evidence>
<feature type="coiled-coil region" evidence="1">
    <location>
        <begin position="676"/>
        <end position="703"/>
    </location>
</feature>
<feature type="region of interest" description="Disordered" evidence="2">
    <location>
        <begin position="1"/>
        <end position="35"/>
    </location>
</feature>
<keyword evidence="4" id="KW-1185">Reference proteome</keyword>
<evidence type="ECO:0000313" key="3">
    <source>
        <dbReference type="EMBL" id="KAF4028120.1"/>
    </source>
</evidence>
<reference evidence="3" key="1">
    <citation type="submission" date="2020-04" db="EMBL/GenBank/DDBJ databases">
        <title>Hybrid Assembly of Korean Phytophthora infestans isolates.</title>
        <authorList>
            <person name="Prokchorchik M."/>
            <person name="Lee Y."/>
            <person name="Seo J."/>
            <person name="Cho J.-H."/>
            <person name="Park Y.-E."/>
            <person name="Jang D.-C."/>
            <person name="Im J.-S."/>
            <person name="Choi J.-G."/>
            <person name="Park H.-J."/>
            <person name="Lee G.-B."/>
            <person name="Lee Y.-G."/>
            <person name="Hong S.-Y."/>
            <person name="Cho K."/>
            <person name="Sohn K.H."/>
        </authorList>
    </citation>
    <scope>NUCLEOTIDE SEQUENCE</scope>
    <source>
        <strain evidence="3">KR_1_A1</strain>
    </source>
</reference>
<accession>A0A833SHE8</accession>
<sequence>MEYSKSPHAPSPKRPRTPPSDLCGDRKEPRLSPLHHATECATTCSASRRKCFENRQLLADRDALEKSKAALSERLVHTQSSLGDLSCKTPAHELEQKLQDASARARASKEINSTAGYSKQTTKEADSFLQSCERWKTRLIALNREQETKTQKAPTQQVQSVVRDLVTSVEMDTLRRGHCLVSSEERQETEAFEAMERQLMADRVVELETQLAQKRAVEREKEMELSSLREAQEDQVLAKQEVAALEDEKKRRTEELTQMKNKMEAVEAEKATLKQQNKKLVEESEEIKKLQRAFKARDAKMITVLKTEREKSSQRKQELQILYAKFSSSMDSVSEKAMRLEEVEQQLRYAQSDVRAVETRQKELERQITSLQEENSSLLALQQREKEGAEEVQTQLRERKKVESQLLAEIAQLKAQNEALKRQQAEREHQSVGQPSTERTIDDESTLVAQLAEKEALQMFIRRYHSTAEDKCRQLMEKVNALESQRASTQAQTALERLINSTGEDDASGKNQKLDALRAENRVLRRDLARSRRVGRSLESDVSRLRRQRQKELSYERRTKRELQTRESTLAGWERDCTQLQGTLVCLKARLVEELVLQERKEVQRVVGGLVDRVELSRTTEDLQDAQRDVTWLQTMDEEWHDYAATEEKQRRGVEELNAVERQLTTERVGKLTTQLETSQRRLHEEEAAAVELNNMCDLLKQEVTCQAQWLTGFSLNSMAMVNIQSQLSNRMQEQQAEQSKQLSQLEADKTELEEQLRVSQLNAQQTAMSLKKKKKKVQTELATLRSQLQDHGAT</sequence>
<keyword evidence="1" id="KW-0175">Coiled coil</keyword>
<dbReference type="EMBL" id="WSZM01001145">
    <property type="protein sequence ID" value="KAF4028120.1"/>
    <property type="molecule type" value="Genomic_DNA"/>
</dbReference>
<dbReference type="AlphaFoldDB" id="A0A833SHE8"/>
<protein>
    <submittedName>
        <fullName evidence="3">Uncharacterized protein</fullName>
    </submittedName>
</protein>
<feature type="coiled-coil region" evidence="1">
    <location>
        <begin position="465"/>
        <end position="534"/>
    </location>
</feature>
<gene>
    <name evidence="3" type="ORF">GN244_ATG20218</name>
</gene>
<evidence type="ECO:0000256" key="2">
    <source>
        <dbReference type="SAM" id="MobiDB-lite"/>
    </source>
</evidence>
<organism evidence="3 4">
    <name type="scientific">Phytophthora infestans</name>
    <name type="common">Potato late blight agent</name>
    <name type="synonym">Botrytis infestans</name>
    <dbReference type="NCBI Taxonomy" id="4787"/>
    <lineage>
        <taxon>Eukaryota</taxon>
        <taxon>Sar</taxon>
        <taxon>Stramenopiles</taxon>
        <taxon>Oomycota</taxon>
        <taxon>Peronosporomycetes</taxon>
        <taxon>Peronosporales</taxon>
        <taxon>Peronosporaceae</taxon>
        <taxon>Phytophthora</taxon>
    </lineage>
</organism>
<name>A0A833SHE8_PHYIN</name>
<feature type="region of interest" description="Disordered" evidence="2">
    <location>
        <begin position="96"/>
        <end position="118"/>
    </location>
</feature>
<feature type="region of interest" description="Disordered" evidence="2">
    <location>
        <begin position="419"/>
        <end position="441"/>
    </location>
</feature>
<proteinExistence type="predicted"/>
<feature type="coiled-coil region" evidence="1">
    <location>
        <begin position="729"/>
        <end position="788"/>
    </location>
</feature>
<dbReference type="Proteomes" id="UP000602510">
    <property type="component" value="Unassembled WGS sequence"/>
</dbReference>
<feature type="coiled-coil region" evidence="1">
    <location>
        <begin position="214"/>
        <end position="293"/>
    </location>
</feature>